<dbReference type="GO" id="GO:0009306">
    <property type="term" value="P:protein secretion"/>
    <property type="evidence" value="ECO:0007669"/>
    <property type="project" value="InterPro"/>
</dbReference>
<dbReference type="Gene3D" id="3.40.30.60">
    <property type="entry name" value="FHIPEP family, domain 1"/>
    <property type="match status" value="1"/>
</dbReference>
<dbReference type="NCBIfam" id="TIGR01398">
    <property type="entry name" value="FlhA"/>
    <property type="match status" value="1"/>
</dbReference>
<comment type="function">
    <text evidence="7">Required for formation of the rod structure of the flagellar apparatus. Together with FliI and FliH, may constitute the export apparatus of flagellin.</text>
</comment>
<evidence type="ECO:0000256" key="2">
    <source>
        <dbReference type="ARBA" id="ARBA00008835"/>
    </source>
</evidence>
<keyword evidence="8" id="KW-0282">Flagellum</keyword>
<feature type="transmembrane region" description="Helical" evidence="7">
    <location>
        <begin position="67"/>
        <end position="87"/>
    </location>
</feature>
<dbReference type="Gene3D" id="1.10.8.540">
    <property type="entry name" value="FHIPEP family, domain 3"/>
    <property type="match status" value="1"/>
</dbReference>
<organism evidence="8 9">
    <name type="scientific">Candidatus Tenderia electrophaga</name>
    <dbReference type="NCBI Taxonomy" id="1748243"/>
    <lineage>
        <taxon>Bacteria</taxon>
        <taxon>Pseudomonadati</taxon>
        <taxon>Pseudomonadota</taxon>
        <taxon>Gammaproteobacteria</taxon>
        <taxon>Candidatus Tenderiales</taxon>
        <taxon>Candidatus Tenderiaceae</taxon>
        <taxon>Candidatus Tenderia</taxon>
    </lineage>
</organism>
<accession>A0A0S2TBY7</accession>
<dbReference type="GO" id="GO:0005886">
    <property type="term" value="C:plasma membrane"/>
    <property type="evidence" value="ECO:0007669"/>
    <property type="project" value="UniProtKB-SubCell"/>
</dbReference>
<keyword evidence="7" id="KW-0813">Transport</keyword>
<proteinExistence type="inferred from homology"/>
<keyword evidence="8" id="KW-0966">Cell projection</keyword>
<dbReference type="Pfam" id="PF00771">
    <property type="entry name" value="FHIPEP"/>
    <property type="match status" value="1"/>
</dbReference>
<dbReference type="STRING" id="1748243.Tel_05750"/>
<protein>
    <recommendedName>
        <fullName evidence="7">Flagellar biosynthesis protein FlhA</fullName>
    </recommendedName>
</protein>
<dbReference type="AlphaFoldDB" id="A0A0S2TBY7"/>
<keyword evidence="3 7" id="KW-1003">Cell membrane</keyword>
<feature type="transmembrane region" description="Helical" evidence="7">
    <location>
        <begin position="119"/>
        <end position="137"/>
    </location>
</feature>
<dbReference type="Proteomes" id="UP000055136">
    <property type="component" value="Chromosome"/>
</dbReference>
<gene>
    <name evidence="7" type="primary">flhA</name>
    <name evidence="8" type="ORF">Tel_05750</name>
</gene>
<dbReference type="InterPro" id="IPR042194">
    <property type="entry name" value="FHIPEP_1"/>
</dbReference>
<evidence type="ECO:0000256" key="3">
    <source>
        <dbReference type="ARBA" id="ARBA00022475"/>
    </source>
</evidence>
<comment type="subcellular location">
    <subcellularLocation>
        <location evidence="1 7">Cell membrane</location>
        <topology evidence="1 7">Multi-pass membrane protein</topology>
    </subcellularLocation>
</comment>
<evidence type="ECO:0000256" key="6">
    <source>
        <dbReference type="ARBA" id="ARBA00023136"/>
    </source>
</evidence>
<dbReference type="PANTHER" id="PTHR30161:SF1">
    <property type="entry name" value="FLAGELLAR BIOSYNTHESIS PROTEIN FLHA-RELATED"/>
    <property type="match status" value="1"/>
</dbReference>
<dbReference type="PIRSF" id="PIRSF005419">
    <property type="entry name" value="FlhA"/>
    <property type="match status" value="1"/>
</dbReference>
<dbReference type="KEGG" id="tee:Tel_05750"/>
<comment type="similarity">
    <text evidence="2 7">Belongs to the FHIPEP (flagella/HR/invasion proteins export pore) family.</text>
</comment>
<dbReference type="PRINTS" id="PR00949">
    <property type="entry name" value="TYPE3IMAPROT"/>
</dbReference>
<feature type="transmembrane region" description="Helical" evidence="7">
    <location>
        <begin position="205"/>
        <end position="227"/>
    </location>
</feature>
<keyword evidence="9" id="KW-1185">Reference proteome</keyword>
<keyword evidence="7" id="KW-0653">Protein transport</keyword>
<dbReference type="InterPro" id="IPR006301">
    <property type="entry name" value="FlhA"/>
</dbReference>
<evidence type="ECO:0000256" key="5">
    <source>
        <dbReference type="ARBA" id="ARBA00022989"/>
    </source>
</evidence>
<feature type="transmembrane region" description="Helical" evidence="7">
    <location>
        <begin position="42"/>
        <end position="60"/>
    </location>
</feature>
<keyword evidence="4 7" id="KW-0812">Transmembrane</keyword>
<keyword evidence="7" id="KW-1005">Bacterial flagellum biogenesis</keyword>
<keyword evidence="7" id="KW-1006">Bacterial flagellum protein export</keyword>
<evidence type="ECO:0000256" key="7">
    <source>
        <dbReference type="RuleBase" id="RU364093"/>
    </source>
</evidence>
<dbReference type="InterPro" id="IPR042193">
    <property type="entry name" value="FHIPEP_3"/>
</dbReference>
<feature type="transmembrane region" description="Helical" evidence="7">
    <location>
        <begin position="247"/>
        <end position="264"/>
    </location>
</feature>
<dbReference type="Gene3D" id="3.40.50.12790">
    <property type="entry name" value="FHIPEP family, domain 4"/>
    <property type="match status" value="1"/>
</dbReference>
<keyword evidence="5 7" id="KW-1133">Transmembrane helix</keyword>
<dbReference type="EMBL" id="CP013099">
    <property type="protein sequence ID" value="ALP52694.1"/>
    <property type="molecule type" value="Genomic_DNA"/>
</dbReference>
<reference evidence="8" key="1">
    <citation type="submission" date="2015-10" db="EMBL/GenBank/DDBJ databases">
        <title>Description of Candidatus Tenderia electrophaga gen. nov, sp. nov., an Uncultivated Electroautotroph from a Biocathode Enrichment.</title>
        <authorList>
            <person name="Eddie B.J."/>
            <person name="Malanoski A.P."/>
            <person name="Wang Z."/>
            <person name="Hall R.J."/>
            <person name="Oh S.D."/>
            <person name="Heiner C."/>
            <person name="Lin B."/>
            <person name="Strycharz-Glaven S.M."/>
        </authorList>
    </citation>
    <scope>NUCLEOTIDE SEQUENCE [LARGE SCALE GENOMIC DNA]</scope>
    <source>
        <strain evidence="8">NRL1</strain>
    </source>
</reference>
<sequence length="703" mass="74701">MENAKNMPSMSEVMRMGLGVPVILLMMLGMMIVPLPALGLDALFTFNISLSLIVLLAVIYSRRPLDFAVFPTVLLLATLLRLALNIASTRVVLLDGHTGTDAAGQVIEAFGEFVIGGNYAVGLVVFAILVIINFVVVTKGAGRVSEVSARFTLDAMPGRQMAIDADLNAGLIGQEEAQLRRNEIIQEADFYGSMDGASKFVRGDAIAGILILFINIIGGLAIGVAQHDMLFAEAVRNYTLLTIGDGLVAQIPSLVLSTATAIIVTRVSSSQDMGGQILGQLFEDPRVLIVTAVILGVLGIIPGMPNLVFLTLAAIMGGGAYMAMQKRQRAAAAEAQQQREPVPQAPGPEIKELSWDDVVPVDTLGLEVGYRLIPLVDKNQGGQLMGRIKGIRKKLTQDLGFLIPSVHIRDNLELAPNVYRITLLGATVGEATIHPDRELAINPGQVYGNLQGIPGKDPAFGLDAVWIETSQRDHAQGLGYTVVDPSTVVATHLSHIIGAHGQELLGREEVQQLLDNVAKVAPKLVEGLVPDILPLGVVVKVLQSLLEEGIPIRDMRRIVETLADEGSRSQDPGILTSQVRIALGRSIVQQINGIANELPVITLDPTLEQLLQESVKNAGSGGLGLEPGLAENMFSALGEAAQRQEVNGQPAVLLVSALIRPVLARLTKGGIPSLRVLSYNEIPDDKQIKVVASVGGQATPALG</sequence>
<keyword evidence="8" id="KW-0969">Cilium</keyword>
<keyword evidence="6 7" id="KW-0472">Membrane</keyword>
<evidence type="ECO:0000313" key="9">
    <source>
        <dbReference type="Proteomes" id="UP000055136"/>
    </source>
</evidence>
<dbReference type="PANTHER" id="PTHR30161">
    <property type="entry name" value="FLAGELLAR EXPORT PROTEIN, MEMBRANE FLHA SUBUNIT-RELATED"/>
    <property type="match status" value="1"/>
</dbReference>
<evidence type="ECO:0000256" key="4">
    <source>
        <dbReference type="ARBA" id="ARBA00022692"/>
    </source>
</evidence>
<evidence type="ECO:0000256" key="1">
    <source>
        <dbReference type="ARBA" id="ARBA00004651"/>
    </source>
</evidence>
<comment type="caution">
    <text evidence="7">Lacks conserved residue(s) required for the propagation of feature annotation.</text>
</comment>
<dbReference type="GO" id="GO:0044780">
    <property type="term" value="P:bacterial-type flagellum assembly"/>
    <property type="evidence" value="ECO:0007669"/>
    <property type="project" value="InterPro"/>
</dbReference>
<evidence type="ECO:0000313" key="8">
    <source>
        <dbReference type="EMBL" id="ALP52694.1"/>
    </source>
</evidence>
<dbReference type="InterPro" id="IPR042196">
    <property type="entry name" value="FHIPEP_4"/>
</dbReference>
<dbReference type="InterPro" id="IPR001712">
    <property type="entry name" value="T3SS_FHIPEP"/>
</dbReference>
<name>A0A0S2TBY7_9GAMM</name>
<feature type="transmembrane region" description="Helical" evidence="7">
    <location>
        <begin position="16"/>
        <end position="36"/>
    </location>
</feature>